<feature type="domain" description="PAC" evidence="2">
    <location>
        <begin position="79"/>
        <end position="134"/>
    </location>
</feature>
<evidence type="ECO:0000256" key="1">
    <source>
        <dbReference type="ARBA" id="ARBA00022801"/>
    </source>
</evidence>
<dbReference type="HOGENOM" id="CLU_705377_0_0_0"/>
<dbReference type="PANTHER" id="PTHR43156">
    <property type="entry name" value="STAGE II SPORULATION PROTEIN E-RELATED"/>
    <property type="match status" value="1"/>
</dbReference>
<keyword evidence="4" id="KW-1185">Reference proteome</keyword>
<gene>
    <name evidence="3" type="ordered locus">Caka_1210</name>
</gene>
<dbReference type="InterPro" id="IPR013656">
    <property type="entry name" value="PAS_4"/>
</dbReference>
<dbReference type="CDD" id="cd00130">
    <property type="entry name" value="PAS"/>
    <property type="match status" value="1"/>
</dbReference>
<dbReference type="Gene3D" id="3.30.450.20">
    <property type="entry name" value="PAS domain"/>
    <property type="match status" value="1"/>
</dbReference>
<proteinExistence type="predicted"/>
<dbReference type="KEGG" id="caa:Caka_1210"/>
<dbReference type="Pfam" id="PF08448">
    <property type="entry name" value="PAS_4"/>
    <property type="match status" value="1"/>
</dbReference>
<dbReference type="EMBL" id="CP001998">
    <property type="protein sequence ID" value="ADE54230.1"/>
    <property type="molecule type" value="Genomic_DNA"/>
</dbReference>
<dbReference type="eggNOG" id="COG2202">
    <property type="taxonomic scope" value="Bacteria"/>
</dbReference>
<reference evidence="3 4" key="1">
    <citation type="journal article" date="2010" name="Stand. Genomic Sci.">
        <title>Complete genome sequence of Coraliomargarita akajimensis type strain (04OKA010-24).</title>
        <authorList>
            <person name="Mavromatis K."/>
            <person name="Abt B."/>
            <person name="Brambilla E."/>
            <person name="Lapidus A."/>
            <person name="Copeland A."/>
            <person name="Deshpande S."/>
            <person name="Nolan M."/>
            <person name="Lucas S."/>
            <person name="Tice H."/>
            <person name="Cheng J.F."/>
            <person name="Han C."/>
            <person name="Detter J.C."/>
            <person name="Woyke T."/>
            <person name="Goodwin L."/>
            <person name="Pitluck S."/>
            <person name="Held B."/>
            <person name="Brettin T."/>
            <person name="Tapia R."/>
            <person name="Ivanova N."/>
            <person name="Mikhailova N."/>
            <person name="Pati A."/>
            <person name="Liolios K."/>
            <person name="Chen A."/>
            <person name="Palaniappan K."/>
            <person name="Land M."/>
            <person name="Hauser L."/>
            <person name="Chang Y.J."/>
            <person name="Jeffries C.D."/>
            <person name="Rohde M."/>
            <person name="Goker M."/>
            <person name="Bristow J."/>
            <person name="Eisen J.A."/>
            <person name="Markowitz V."/>
            <person name="Hugenholtz P."/>
            <person name="Klenk H.P."/>
            <person name="Kyrpides N.C."/>
        </authorList>
    </citation>
    <scope>NUCLEOTIDE SEQUENCE [LARGE SCALE GENOMIC DNA]</scope>
    <source>
        <strain evidence="4">DSM 45221 / IAM 15411 / JCM 23193 / KCTC 12865</strain>
    </source>
</reference>
<evidence type="ECO:0000313" key="4">
    <source>
        <dbReference type="Proteomes" id="UP000000925"/>
    </source>
</evidence>
<keyword evidence="1" id="KW-0378">Hydrolase</keyword>
<organism evidence="3 4">
    <name type="scientific">Coraliomargarita akajimensis (strain DSM 45221 / IAM 15411 / JCM 23193 / KCTC 12865 / 04OKA010-24)</name>
    <dbReference type="NCBI Taxonomy" id="583355"/>
    <lineage>
        <taxon>Bacteria</taxon>
        <taxon>Pseudomonadati</taxon>
        <taxon>Verrucomicrobiota</taxon>
        <taxon>Opitutia</taxon>
        <taxon>Puniceicoccales</taxon>
        <taxon>Coraliomargaritaceae</taxon>
        <taxon>Coraliomargarita</taxon>
    </lineage>
</organism>
<dbReference type="Gene3D" id="3.60.40.10">
    <property type="entry name" value="PPM-type phosphatase domain"/>
    <property type="match status" value="1"/>
</dbReference>
<dbReference type="RefSeq" id="WP_013042952.1">
    <property type="nucleotide sequence ID" value="NC_014008.1"/>
</dbReference>
<sequence>MLLKASAKRLFETLMEQTADRIYIKDRQSRFITVSKALALMHGFKDRHELEGLTDFDLFSEEHAKQAFEDERAILETGKPIINKVEKETWDDGHVTWVSTSKAPLHLSSQQYAGIIGISRDITAEHIAQQQREESEEKLRQQNEIMRSDYESAHKVQSVMIPGRVPQVKHIELAYLWKPMTSVGGDLVNFPRNPNGCLLFYLGDVCGHGVTAAFYTVLLKYLTAHEAETYNSDPTDFLDRVNKEITGRLSSGFVTGMAGHFGRREKDGSRILHLANCGHPLNLVYRKKTHSIESIHLPTGMVMGFPGSSASPTTDIELQQGDRFYTYTDGIIEASNPEGEEFGRAGLERCLVKHADKPLQETLDILYKEVADFTREPTQQDDITLLAFELT</sequence>
<dbReference type="InterPro" id="IPR000014">
    <property type="entry name" value="PAS"/>
</dbReference>
<dbReference type="eggNOG" id="COG2208">
    <property type="taxonomic scope" value="Bacteria"/>
</dbReference>
<dbReference type="NCBIfam" id="TIGR00229">
    <property type="entry name" value="sensory_box"/>
    <property type="match status" value="1"/>
</dbReference>
<evidence type="ECO:0000259" key="2">
    <source>
        <dbReference type="PROSITE" id="PS50113"/>
    </source>
</evidence>
<dbReference type="Proteomes" id="UP000000925">
    <property type="component" value="Chromosome"/>
</dbReference>
<dbReference type="SMART" id="SM00331">
    <property type="entry name" value="PP2C_SIG"/>
    <property type="match status" value="1"/>
</dbReference>
<dbReference type="PANTHER" id="PTHR43156:SF9">
    <property type="entry name" value="HAMP DOMAIN-CONTAINING PROTEIN"/>
    <property type="match status" value="1"/>
</dbReference>
<name>D5EIG4_CORAD</name>
<dbReference type="SUPFAM" id="SSF55785">
    <property type="entry name" value="PYP-like sensor domain (PAS domain)"/>
    <property type="match status" value="1"/>
</dbReference>
<dbReference type="InterPro" id="IPR035965">
    <property type="entry name" value="PAS-like_dom_sf"/>
</dbReference>
<dbReference type="InterPro" id="IPR052016">
    <property type="entry name" value="Bact_Sigma-Reg"/>
</dbReference>
<dbReference type="InterPro" id="IPR036457">
    <property type="entry name" value="PPM-type-like_dom_sf"/>
</dbReference>
<dbReference type="STRING" id="583355.Caka_1210"/>
<evidence type="ECO:0000313" key="3">
    <source>
        <dbReference type="EMBL" id="ADE54230.1"/>
    </source>
</evidence>
<dbReference type="InterPro" id="IPR000700">
    <property type="entry name" value="PAS-assoc_C"/>
</dbReference>
<dbReference type="GO" id="GO:0016791">
    <property type="term" value="F:phosphatase activity"/>
    <property type="evidence" value="ECO:0007669"/>
    <property type="project" value="TreeGrafter"/>
</dbReference>
<dbReference type="InterPro" id="IPR001932">
    <property type="entry name" value="PPM-type_phosphatase-like_dom"/>
</dbReference>
<protein>
    <submittedName>
        <fullName evidence="3">Putative PAS/PAC sensor protein</fullName>
    </submittedName>
</protein>
<dbReference type="AlphaFoldDB" id="D5EIG4"/>
<dbReference type="PROSITE" id="PS50113">
    <property type="entry name" value="PAC"/>
    <property type="match status" value="1"/>
</dbReference>
<accession>D5EIG4</accession>
<dbReference type="Pfam" id="PF07228">
    <property type="entry name" value="SpoIIE"/>
    <property type="match status" value="1"/>
</dbReference>